<dbReference type="OrthoDB" id="282149at2759"/>
<evidence type="ECO:0000256" key="2">
    <source>
        <dbReference type="ARBA" id="ARBA00023157"/>
    </source>
</evidence>
<sequence length="154" mass="17333">MSPARSPQPRQHVGDRRRPWRSSLYSARWVGISKVSMSAQSMNTPSPSSDSSDELDILLNSSTLPAGRCSQIKADLTNCILRSDCVLKPPHHTPKECLQSYLHELPTECVHLRYAFFNCKRGLLDMRKRFRGLDPSQNAPPHLIPADQRLLLSG</sequence>
<gene>
    <name evidence="3" type="ORF">O181_000691</name>
</gene>
<evidence type="ECO:0000256" key="1">
    <source>
        <dbReference type="ARBA" id="ARBA00007785"/>
    </source>
</evidence>
<protein>
    <recommendedName>
        <fullName evidence="5">Cytochrome c oxidase assembly factor 5</fullName>
    </recommendedName>
</protein>
<organism evidence="3 4">
    <name type="scientific">Austropuccinia psidii MF-1</name>
    <dbReference type="NCBI Taxonomy" id="1389203"/>
    <lineage>
        <taxon>Eukaryota</taxon>
        <taxon>Fungi</taxon>
        <taxon>Dikarya</taxon>
        <taxon>Basidiomycota</taxon>
        <taxon>Pucciniomycotina</taxon>
        <taxon>Pucciniomycetes</taxon>
        <taxon>Pucciniales</taxon>
        <taxon>Sphaerophragmiaceae</taxon>
        <taxon>Austropuccinia</taxon>
    </lineage>
</organism>
<evidence type="ECO:0000313" key="4">
    <source>
        <dbReference type="Proteomes" id="UP000765509"/>
    </source>
</evidence>
<dbReference type="PANTHER" id="PTHR28627">
    <property type="entry name" value="CYTOCHROME C OXIDASE ASSEMBLY FACTOR 5"/>
    <property type="match status" value="1"/>
</dbReference>
<keyword evidence="2" id="KW-1015">Disulfide bond</keyword>
<name>A0A9Q3GBS9_9BASI</name>
<keyword evidence="4" id="KW-1185">Reference proteome</keyword>
<evidence type="ECO:0008006" key="5">
    <source>
        <dbReference type="Google" id="ProtNLM"/>
    </source>
</evidence>
<dbReference type="EMBL" id="AVOT02000087">
    <property type="protein sequence ID" value="MBW0460976.1"/>
    <property type="molecule type" value="Genomic_DNA"/>
</dbReference>
<dbReference type="Pfam" id="PF10203">
    <property type="entry name" value="Pet191_N"/>
    <property type="match status" value="1"/>
</dbReference>
<accession>A0A9Q3GBS9</accession>
<evidence type="ECO:0000313" key="3">
    <source>
        <dbReference type="EMBL" id="MBW0460976.1"/>
    </source>
</evidence>
<dbReference type="InterPro" id="IPR018793">
    <property type="entry name" value="Cyt_c_oxidase_assmbl_Pet191"/>
</dbReference>
<dbReference type="PANTHER" id="PTHR28627:SF1">
    <property type="entry name" value="CYTOCHROME C OXIDASE ASSEMBLY FACTOR 5"/>
    <property type="match status" value="1"/>
</dbReference>
<dbReference type="GO" id="GO:0033617">
    <property type="term" value="P:mitochondrial respiratory chain complex IV assembly"/>
    <property type="evidence" value="ECO:0007669"/>
    <property type="project" value="TreeGrafter"/>
</dbReference>
<dbReference type="GO" id="GO:0005739">
    <property type="term" value="C:mitochondrion"/>
    <property type="evidence" value="ECO:0007669"/>
    <property type="project" value="TreeGrafter"/>
</dbReference>
<reference evidence="3" key="1">
    <citation type="submission" date="2021-03" db="EMBL/GenBank/DDBJ databases">
        <title>Draft genome sequence of rust myrtle Austropuccinia psidii MF-1, a brazilian biotype.</title>
        <authorList>
            <person name="Quecine M.C."/>
            <person name="Pachon D.M.R."/>
            <person name="Bonatelli M.L."/>
            <person name="Correr F.H."/>
            <person name="Franceschini L.M."/>
            <person name="Leite T.F."/>
            <person name="Margarido G.R.A."/>
            <person name="Almeida C.A."/>
            <person name="Ferrarezi J.A."/>
            <person name="Labate C.A."/>
        </authorList>
    </citation>
    <scope>NUCLEOTIDE SEQUENCE</scope>
    <source>
        <strain evidence="3">MF-1</strain>
    </source>
</reference>
<comment type="similarity">
    <text evidence="1">Belongs to the PET191 family.</text>
</comment>
<dbReference type="AlphaFoldDB" id="A0A9Q3GBS9"/>
<proteinExistence type="inferred from homology"/>
<comment type="caution">
    <text evidence="3">The sequence shown here is derived from an EMBL/GenBank/DDBJ whole genome shotgun (WGS) entry which is preliminary data.</text>
</comment>
<dbReference type="Proteomes" id="UP000765509">
    <property type="component" value="Unassembled WGS sequence"/>
</dbReference>